<protein>
    <submittedName>
        <fullName evidence="1">Uncharacterized protein</fullName>
    </submittedName>
</protein>
<reference evidence="1" key="2">
    <citation type="submission" date="2020-11" db="EMBL/GenBank/DDBJ databases">
        <authorList>
            <person name="McCartney M.A."/>
            <person name="Auch B."/>
            <person name="Kono T."/>
            <person name="Mallez S."/>
            <person name="Becker A."/>
            <person name="Gohl D.M."/>
            <person name="Silverstein K.A.T."/>
            <person name="Koren S."/>
            <person name="Bechman K.B."/>
            <person name="Herman A."/>
            <person name="Abrahante J.E."/>
            <person name="Garbe J."/>
        </authorList>
    </citation>
    <scope>NUCLEOTIDE SEQUENCE</scope>
    <source>
        <strain evidence="1">Duluth1</strain>
        <tissue evidence="1">Whole animal</tissue>
    </source>
</reference>
<organism evidence="1 2">
    <name type="scientific">Dreissena polymorpha</name>
    <name type="common">Zebra mussel</name>
    <name type="synonym">Mytilus polymorpha</name>
    <dbReference type="NCBI Taxonomy" id="45954"/>
    <lineage>
        <taxon>Eukaryota</taxon>
        <taxon>Metazoa</taxon>
        <taxon>Spiralia</taxon>
        <taxon>Lophotrochozoa</taxon>
        <taxon>Mollusca</taxon>
        <taxon>Bivalvia</taxon>
        <taxon>Autobranchia</taxon>
        <taxon>Heteroconchia</taxon>
        <taxon>Euheterodonta</taxon>
        <taxon>Imparidentia</taxon>
        <taxon>Neoheterodontei</taxon>
        <taxon>Myida</taxon>
        <taxon>Dreissenoidea</taxon>
        <taxon>Dreissenidae</taxon>
        <taxon>Dreissena</taxon>
    </lineage>
</organism>
<gene>
    <name evidence="1" type="ORF">DPMN_036645</name>
</gene>
<dbReference type="AlphaFoldDB" id="A0A9D4M9T4"/>
<comment type="caution">
    <text evidence="1">The sequence shown here is derived from an EMBL/GenBank/DDBJ whole genome shotgun (WGS) entry which is preliminary data.</text>
</comment>
<accession>A0A9D4M9T4</accession>
<evidence type="ECO:0000313" key="1">
    <source>
        <dbReference type="EMBL" id="KAH3873410.1"/>
    </source>
</evidence>
<name>A0A9D4M9T4_DREPO</name>
<evidence type="ECO:0000313" key="2">
    <source>
        <dbReference type="Proteomes" id="UP000828390"/>
    </source>
</evidence>
<reference evidence="1" key="1">
    <citation type="journal article" date="2019" name="bioRxiv">
        <title>The Genome of the Zebra Mussel, Dreissena polymorpha: A Resource for Invasive Species Research.</title>
        <authorList>
            <person name="McCartney M.A."/>
            <person name="Auch B."/>
            <person name="Kono T."/>
            <person name="Mallez S."/>
            <person name="Zhang Y."/>
            <person name="Obille A."/>
            <person name="Becker A."/>
            <person name="Abrahante J.E."/>
            <person name="Garbe J."/>
            <person name="Badalamenti J.P."/>
            <person name="Herman A."/>
            <person name="Mangelson H."/>
            <person name="Liachko I."/>
            <person name="Sullivan S."/>
            <person name="Sone E.D."/>
            <person name="Koren S."/>
            <person name="Silverstein K.A.T."/>
            <person name="Beckman K.B."/>
            <person name="Gohl D.M."/>
        </authorList>
    </citation>
    <scope>NUCLEOTIDE SEQUENCE</scope>
    <source>
        <strain evidence="1">Duluth1</strain>
        <tissue evidence="1">Whole animal</tissue>
    </source>
</reference>
<sequence>MFQIAHIWNETNTNLEVNVTGLNSNIEMFVRLFVELIQIPPDGQNLISNFLNWDIIMKFFVDNMANPDL</sequence>
<proteinExistence type="predicted"/>
<keyword evidence="2" id="KW-1185">Reference proteome</keyword>
<dbReference type="EMBL" id="JAIWYP010000002">
    <property type="protein sequence ID" value="KAH3873410.1"/>
    <property type="molecule type" value="Genomic_DNA"/>
</dbReference>
<dbReference type="Proteomes" id="UP000828390">
    <property type="component" value="Unassembled WGS sequence"/>
</dbReference>